<feature type="region of interest" description="Disordered" evidence="6">
    <location>
        <begin position="1"/>
        <end position="27"/>
    </location>
</feature>
<feature type="compositionally biased region" description="Pro residues" evidence="6">
    <location>
        <begin position="230"/>
        <end position="240"/>
    </location>
</feature>
<keyword evidence="3" id="KW-0010">Activator</keyword>
<reference evidence="7" key="2">
    <citation type="submission" date="2020-02" db="EMBL/GenBank/DDBJ databases">
        <title>Esox lucius (northern pike) genome, fEsoLuc1, primary haplotype.</title>
        <authorList>
            <person name="Myers G."/>
            <person name="Karagic N."/>
            <person name="Meyer A."/>
            <person name="Pippel M."/>
            <person name="Reichard M."/>
            <person name="Winkler S."/>
            <person name="Tracey A."/>
            <person name="Sims Y."/>
            <person name="Howe K."/>
            <person name="Rhie A."/>
            <person name="Formenti G."/>
            <person name="Durbin R."/>
            <person name="Fedrigo O."/>
            <person name="Jarvis E.D."/>
        </authorList>
    </citation>
    <scope>NUCLEOTIDE SEQUENCE [LARGE SCALE GENOMIC DNA]</scope>
</reference>
<dbReference type="InParanoid" id="A0A6Q2YVD3"/>
<comment type="subcellular location">
    <subcellularLocation>
        <location evidence="1">Nucleus</location>
    </subcellularLocation>
</comment>
<dbReference type="Bgee" id="ENSELUG00000025397">
    <property type="expression patterns" value="Expressed in nose and 14 other cell types or tissues"/>
</dbReference>
<dbReference type="GeneTree" id="ENSGT00530000063881"/>
<feature type="region of interest" description="Disordered" evidence="6">
    <location>
        <begin position="108"/>
        <end position="179"/>
    </location>
</feature>
<dbReference type="GeneID" id="105017861"/>
<feature type="compositionally biased region" description="Polar residues" evidence="6">
    <location>
        <begin position="1"/>
        <end position="26"/>
    </location>
</feature>
<keyword evidence="5" id="KW-0539">Nucleus</keyword>
<dbReference type="InterPro" id="IPR028322">
    <property type="entry name" value="PNRC-like_rgn"/>
</dbReference>
<dbReference type="Proteomes" id="UP000265140">
    <property type="component" value="Chromosome 18"/>
</dbReference>
<dbReference type="CTD" id="10957"/>
<protein>
    <recommendedName>
        <fullName evidence="9">Proline-rich nuclear receptor coactivator 1</fullName>
    </recommendedName>
</protein>
<evidence type="ECO:0000256" key="2">
    <source>
        <dbReference type="ARBA" id="ARBA00023015"/>
    </source>
</evidence>
<gene>
    <name evidence="7" type="primary">PNRC1</name>
</gene>
<dbReference type="RefSeq" id="XP_010881120.1">
    <property type="nucleotide sequence ID" value="XM_010882818.4"/>
</dbReference>
<organism evidence="7 8">
    <name type="scientific">Esox lucius</name>
    <name type="common">Northern pike</name>
    <dbReference type="NCBI Taxonomy" id="8010"/>
    <lineage>
        <taxon>Eukaryota</taxon>
        <taxon>Metazoa</taxon>
        <taxon>Chordata</taxon>
        <taxon>Craniata</taxon>
        <taxon>Vertebrata</taxon>
        <taxon>Euteleostomi</taxon>
        <taxon>Actinopterygii</taxon>
        <taxon>Neopterygii</taxon>
        <taxon>Teleostei</taxon>
        <taxon>Protacanthopterygii</taxon>
        <taxon>Esociformes</taxon>
        <taxon>Esocidae</taxon>
        <taxon>Esox</taxon>
    </lineage>
</organism>
<evidence type="ECO:0000256" key="5">
    <source>
        <dbReference type="ARBA" id="ARBA00023242"/>
    </source>
</evidence>
<dbReference type="InterPro" id="IPR026780">
    <property type="entry name" value="PNRC1/2"/>
</dbReference>
<feature type="region of interest" description="Disordered" evidence="6">
    <location>
        <begin position="222"/>
        <end position="256"/>
    </location>
</feature>
<accession>A0A6Q2YVD3</accession>
<dbReference type="Pfam" id="PF15365">
    <property type="entry name" value="PNRC"/>
    <property type="match status" value="1"/>
</dbReference>
<feature type="compositionally biased region" description="Basic residues" evidence="6">
    <location>
        <begin position="58"/>
        <end position="68"/>
    </location>
</feature>
<evidence type="ECO:0000256" key="4">
    <source>
        <dbReference type="ARBA" id="ARBA00023163"/>
    </source>
</evidence>
<dbReference type="Ensembl" id="ENSELUT00000049022.2">
    <property type="protein sequence ID" value="ENSELUP00000069605.1"/>
    <property type="gene ID" value="ENSELUG00000025397.2"/>
</dbReference>
<sequence length="273" mass="29937">MLGDSLSNHIEPNLDNVENNNPSMLTSHHVGATLSKTRHVLLKKGGRQLRSSTSGLQRTHHQQPHQKQLRNNPSRLADINNNNVAASKPPVPSAELATNRAQTVLTLHHLKQGTKKELLKSKSGRLERTTPPGGQSVHNPSRHDQTAHNLNPRSQRNRHGIASGSAPSVKKNNSCHPKPPSAPFQLLCSEKPFNLADNVKTVNVSSAELAPEEELRDGEKIYAGAKFSEPPSPSVLPKPPSHWVGETAPQPSDHSREQMTFHLKSLLKVQDKP</sequence>
<dbReference type="GO" id="GO:0016071">
    <property type="term" value="P:mRNA metabolic process"/>
    <property type="evidence" value="ECO:0007669"/>
    <property type="project" value="UniProtKB-ARBA"/>
</dbReference>
<dbReference type="AlphaFoldDB" id="A0A6Q2YVD3"/>
<dbReference type="PANTHER" id="PTHR15405">
    <property type="entry name" value="PROLINE-RICH NUCLEAR RECEPTOR COACTIVATOR"/>
    <property type="match status" value="1"/>
</dbReference>
<feature type="compositionally biased region" description="Polar residues" evidence="6">
    <location>
        <begin position="69"/>
        <end position="85"/>
    </location>
</feature>
<reference evidence="8" key="1">
    <citation type="journal article" date="2014" name="PLoS ONE">
        <title>The genome and linkage map of the northern pike (Esox lucius): conserved synteny revealed between the salmonid sister group and the Neoteleostei.</title>
        <authorList>
            <person name="Rondeau E.B."/>
            <person name="Minkley D.R."/>
            <person name="Leong J.S."/>
            <person name="Messmer A.M."/>
            <person name="Jantzen J.R."/>
            <person name="von Schalburg K.R."/>
            <person name="Lemon C."/>
            <person name="Bird N.H."/>
            <person name="Koop B.F."/>
        </authorList>
    </citation>
    <scope>NUCLEOTIDE SEQUENCE</scope>
</reference>
<dbReference type="KEGG" id="els:105017861"/>
<name>A0A6Q2YVD3_ESOLU</name>
<evidence type="ECO:0000256" key="6">
    <source>
        <dbReference type="SAM" id="MobiDB-lite"/>
    </source>
</evidence>
<dbReference type="OMA" id="HKPPRNC"/>
<evidence type="ECO:0000256" key="3">
    <source>
        <dbReference type="ARBA" id="ARBA00023159"/>
    </source>
</evidence>
<dbReference type="OrthoDB" id="8959733at2759"/>
<keyword evidence="2" id="KW-0805">Transcription regulation</keyword>
<keyword evidence="4" id="KW-0804">Transcription</keyword>
<feature type="region of interest" description="Disordered" evidence="6">
    <location>
        <begin position="45"/>
        <end position="93"/>
    </location>
</feature>
<proteinExistence type="predicted"/>
<reference evidence="7" key="3">
    <citation type="submission" date="2025-08" db="UniProtKB">
        <authorList>
            <consortium name="Ensembl"/>
        </authorList>
    </citation>
    <scope>IDENTIFICATION</scope>
</reference>
<reference evidence="7" key="4">
    <citation type="submission" date="2025-09" db="UniProtKB">
        <authorList>
            <consortium name="Ensembl"/>
        </authorList>
    </citation>
    <scope>IDENTIFICATION</scope>
</reference>
<evidence type="ECO:0000256" key="1">
    <source>
        <dbReference type="ARBA" id="ARBA00004123"/>
    </source>
</evidence>
<evidence type="ECO:0000313" key="8">
    <source>
        <dbReference type="Proteomes" id="UP000265140"/>
    </source>
</evidence>
<evidence type="ECO:0008006" key="9">
    <source>
        <dbReference type="Google" id="ProtNLM"/>
    </source>
</evidence>
<keyword evidence="8" id="KW-1185">Reference proteome</keyword>
<feature type="compositionally biased region" description="Basic and acidic residues" evidence="6">
    <location>
        <begin position="114"/>
        <end position="128"/>
    </location>
</feature>
<evidence type="ECO:0000313" key="7">
    <source>
        <dbReference type="Ensembl" id="ENSELUP00000069605.1"/>
    </source>
</evidence>
<dbReference type="GO" id="GO:0005634">
    <property type="term" value="C:nucleus"/>
    <property type="evidence" value="ECO:0007669"/>
    <property type="project" value="UniProtKB-SubCell"/>
</dbReference>